<keyword evidence="1" id="KW-0812">Transmembrane</keyword>
<dbReference type="RefSeq" id="WP_114373275.1">
    <property type="nucleotide sequence ID" value="NZ_CP031092.1"/>
</dbReference>
<protein>
    <recommendedName>
        <fullName evidence="2">Regulatory protein YycH domain-containing protein</fullName>
    </recommendedName>
</protein>
<name>A0A345BZT5_9BACI</name>
<feature type="domain" description="Regulatory protein YycH" evidence="2">
    <location>
        <begin position="3"/>
        <end position="452"/>
    </location>
</feature>
<dbReference type="EMBL" id="CP031092">
    <property type="protein sequence ID" value="AXF56466.1"/>
    <property type="molecule type" value="Genomic_DNA"/>
</dbReference>
<reference evidence="3 4" key="1">
    <citation type="journal article" date="2018" name="J. Microbiol.">
        <title>Salicibibacter kimchii gen. nov., sp. nov., a moderately halophilic and alkalitolerant bacterium in the family Bacillaceae, isolated from kimchi.</title>
        <authorList>
            <person name="Jang J.Y."/>
            <person name="Oh Y.J."/>
            <person name="Lim S.K."/>
            <person name="Park H.K."/>
            <person name="Lee C."/>
            <person name="Kim J.Y."/>
            <person name="Lee M.A."/>
            <person name="Choi H.J."/>
        </authorList>
    </citation>
    <scope>NUCLEOTIDE SEQUENCE [LARGE SCALE GENOMIC DNA]</scope>
    <source>
        <strain evidence="3 4">NKC1-1</strain>
    </source>
</reference>
<evidence type="ECO:0000259" key="2">
    <source>
        <dbReference type="Pfam" id="PF07435"/>
    </source>
</evidence>
<accession>A0A345BZT5</accession>
<dbReference type="AlphaFoldDB" id="A0A345BZT5"/>
<keyword evidence="4" id="KW-1185">Reference proteome</keyword>
<feature type="transmembrane region" description="Helical" evidence="1">
    <location>
        <begin position="7"/>
        <end position="25"/>
    </location>
</feature>
<sequence length="455" mass="52183">MVERVKTIILTILMIMSLILTWQLWTYQPELRFLDEESVEESDQLSDQVELADVIGPANVVFHRDHEQWITAHGSLDFVDDMATDLFSSEWRNLEIMEGVEQEPLYESDEDKIEFILPTALPLTLVENWFEDDPSIAEQQESRFTFERLLLIDKGGALHVQLVSFEDQQVLEGNIDMDIDTFQMYMEQLDGSNVYYATEAHVGGDDDALQEPVYLPAESVSYPQLQFHSTKIDEEALLPYLFMDRASVSTPELGNQGEGEQLYHSSDRQMRVSRFGNFIEYDYPQNEISDGRDEQIISAAYAFINAHGGFTNSYQLYDWNVSGGGESAQFRMHVDGIPVLDTHATWFDYSSINVTQQNDVISSYDRPAFTFDEHEPLNDDPEDQMRELLDGESVLDEIEESDSLEPEDIEDIRIGYEMERVDTYVNVVPHWYAKSDGSWIQLGNGDQEGDSNGLE</sequence>
<dbReference type="Gene3D" id="3.10.450.310">
    <property type="match status" value="1"/>
</dbReference>
<keyword evidence="1" id="KW-1133">Transmembrane helix</keyword>
<organism evidence="3 4">
    <name type="scientific">Salicibibacter kimchii</name>
    <dbReference type="NCBI Taxonomy" id="2099786"/>
    <lineage>
        <taxon>Bacteria</taxon>
        <taxon>Bacillati</taxon>
        <taxon>Bacillota</taxon>
        <taxon>Bacilli</taxon>
        <taxon>Bacillales</taxon>
        <taxon>Bacillaceae</taxon>
        <taxon>Salicibibacter</taxon>
    </lineage>
</organism>
<evidence type="ECO:0000313" key="4">
    <source>
        <dbReference type="Proteomes" id="UP000252100"/>
    </source>
</evidence>
<gene>
    <name evidence="3" type="ORF">DT065_10815</name>
</gene>
<keyword evidence="1" id="KW-0472">Membrane</keyword>
<evidence type="ECO:0000313" key="3">
    <source>
        <dbReference type="EMBL" id="AXF56466.1"/>
    </source>
</evidence>
<dbReference type="OrthoDB" id="2382185at2"/>
<evidence type="ECO:0000256" key="1">
    <source>
        <dbReference type="SAM" id="Phobius"/>
    </source>
</evidence>
<dbReference type="InterPro" id="IPR009996">
    <property type="entry name" value="YycH"/>
</dbReference>
<dbReference type="Proteomes" id="UP000252100">
    <property type="component" value="Chromosome"/>
</dbReference>
<dbReference type="Pfam" id="PF07435">
    <property type="entry name" value="YycH"/>
    <property type="match status" value="1"/>
</dbReference>
<dbReference type="Gene3D" id="3.30.310.160">
    <property type="entry name" value="YycH protein, domain 2"/>
    <property type="match status" value="1"/>
</dbReference>
<dbReference type="KEGG" id="rue:DT065_10815"/>
<dbReference type="InterPro" id="IPR042274">
    <property type="entry name" value="YycH/YycI_2"/>
</dbReference>
<proteinExistence type="predicted"/>